<evidence type="ECO:0000313" key="1">
    <source>
        <dbReference type="EMBL" id="GIU47230.1"/>
    </source>
</evidence>
<sequence>MLNDVGLVEPFENSEFGKETIRTCGLDRPSLFQSRANIAKTARLAIDAFAGAEDDISARFFGKLILSLGNESGDFAGMVRVMFIRSGDGVSWQELESFVNED</sequence>
<name>A0ABQ4PI49_9GAMM</name>
<dbReference type="RefSeq" id="WP_220781561.1">
    <property type="nucleotide sequence ID" value="NZ_BPEY01000045.1"/>
</dbReference>
<accession>A0ABQ4PI49</accession>
<reference evidence="1" key="1">
    <citation type="submission" date="2021-05" db="EMBL/GenBank/DDBJ databases">
        <title>Molecular characterization for Shewanella algae harboring chromosomal blaOXA-55-like strains isolated from clinical and environment sample.</title>
        <authorList>
            <person name="Ohama Y."/>
            <person name="Aoki K."/>
            <person name="Harada S."/>
            <person name="Moriya K."/>
            <person name="Ishii Y."/>
            <person name="Tateda K."/>
        </authorList>
    </citation>
    <scope>NUCLEOTIDE SEQUENCE</scope>
    <source>
        <strain evidence="1">JCM 11563</strain>
    </source>
</reference>
<gene>
    <name evidence="1" type="ORF">TUM4438_25710</name>
</gene>
<dbReference type="Proteomes" id="UP000887104">
    <property type="component" value="Unassembled WGS sequence"/>
</dbReference>
<keyword evidence="2" id="KW-1185">Reference proteome</keyword>
<protein>
    <submittedName>
        <fullName evidence="1">Uncharacterized protein</fullName>
    </submittedName>
</protein>
<proteinExistence type="predicted"/>
<organism evidence="1 2">
    <name type="scientific">Shewanella sairae</name>
    <dbReference type="NCBI Taxonomy" id="190310"/>
    <lineage>
        <taxon>Bacteria</taxon>
        <taxon>Pseudomonadati</taxon>
        <taxon>Pseudomonadota</taxon>
        <taxon>Gammaproteobacteria</taxon>
        <taxon>Alteromonadales</taxon>
        <taxon>Shewanellaceae</taxon>
        <taxon>Shewanella</taxon>
    </lineage>
</organism>
<evidence type="ECO:0000313" key="2">
    <source>
        <dbReference type="Proteomes" id="UP000887104"/>
    </source>
</evidence>
<comment type="caution">
    <text evidence="1">The sequence shown here is derived from an EMBL/GenBank/DDBJ whole genome shotgun (WGS) entry which is preliminary data.</text>
</comment>
<dbReference type="EMBL" id="BPEY01000045">
    <property type="protein sequence ID" value="GIU47230.1"/>
    <property type="molecule type" value="Genomic_DNA"/>
</dbReference>